<dbReference type="EMBL" id="KB467831">
    <property type="protein sequence ID" value="PCH33444.1"/>
    <property type="molecule type" value="Genomic_DNA"/>
</dbReference>
<sequence length="197" mass="22044">MLKRQRQPSPFPASDAPMAPEPTLDIDYERVAKRRRQLAPPNHSGFSPGSEHERAESADEETDLEETEDRRRARWHADAGLYKAANTLLHDLHAEQRHRLVFSSSFSPPLATTGTAAHTREWPPHPQPLAHAPQHAPALATAPLDKNDLSCGDNGLLEEGSTGEEARRVAERYEDVNRLLGSCVRRRLGERQTQQNS</sequence>
<accession>A0A2H3J9W3</accession>
<evidence type="ECO:0000313" key="3">
    <source>
        <dbReference type="Proteomes" id="UP000218811"/>
    </source>
</evidence>
<proteinExistence type="predicted"/>
<name>A0A2H3J9W3_WOLCO</name>
<evidence type="ECO:0000313" key="2">
    <source>
        <dbReference type="EMBL" id="PCH33444.1"/>
    </source>
</evidence>
<feature type="region of interest" description="Disordered" evidence="1">
    <location>
        <begin position="111"/>
        <end position="168"/>
    </location>
</feature>
<dbReference type="OMA" id="IWENGED"/>
<protein>
    <submittedName>
        <fullName evidence="2">Uncharacterized protein</fullName>
    </submittedName>
</protein>
<dbReference type="OrthoDB" id="3262473at2759"/>
<feature type="region of interest" description="Disordered" evidence="1">
    <location>
        <begin position="1"/>
        <end position="71"/>
    </location>
</feature>
<dbReference type="AlphaFoldDB" id="A0A2H3J9W3"/>
<feature type="compositionally biased region" description="Acidic residues" evidence="1">
    <location>
        <begin position="58"/>
        <end position="67"/>
    </location>
</feature>
<gene>
    <name evidence="2" type="ORF">WOLCODRAFT_135141</name>
</gene>
<keyword evidence="3" id="KW-1185">Reference proteome</keyword>
<feature type="compositionally biased region" description="Low complexity" evidence="1">
    <location>
        <begin position="128"/>
        <end position="144"/>
    </location>
</feature>
<organism evidence="2 3">
    <name type="scientific">Wolfiporia cocos (strain MD-104)</name>
    <name type="common">Brown rot fungus</name>
    <dbReference type="NCBI Taxonomy" id="742152"/>
    <lineage>
        <taxon>Eukaryota</taxon>
        <taxon>Fungi</taxon>
        <taxon>Dikarya</taxon>
        <taxon>Basidiomycota</taxon>
        <taxon>Agaricomycotina</taxon>
        <taxon>Agaricomycetes</taxon>
        <taxon>Polyporales</taxon>
        <taxon>Phaeolaceae</taxon>
        <taxon>Wolfiporia</taxon>
    </lineage>
</organism>
<evidence type="ECO:0000256" key="1">
    <source>
        <dbReference type="SAM" id="MobiDB-lite"/>
    </source>
</evidence>
<dbReference type="Proteomes" id="UP000218811">
    <property type="component" value="Unassembled WGS sequence"/>
</dbReference>
<reference evidence="2 3" key="1">
    <citation type="journal article" date="2012" name="Science">
        <title>The Paleozoic origin of enzymatic lignin decomposition reconstructed from 31 fungal genomes.</title>
        <authorList>
            <person name="Floudas D."/>
            <person name="Binder M."/>
            <person name="Riley R."/>
            <person name="Barry K."/>
            <person name="Blanchette R.A."/>
            <person name="Henrissat B."/>
            <person name="Martinez A.T."/>
            <person name="Otillar R."/>
            <person name="Spatafora J.W."/>
            <person name="Yadav J.S."/>
            <person name="Aerts A."/>
            <person name="Benoit I."/>
            <person name="Boyd A."/>
            <person name="Carlson A."/>
            <person name="Copeland A."/>
            <person name="Coutinho P.M."/>
            <person name="de Vries R.P."/>
            <person name="Ferreira P."/>
            <person name="Findley K."/>
            <person name="Foster B."/>
            <person name="Gaskell J."/>
            <person name="Glotzer D."/>
            <person name="Gorecki P."/>
            <person name="Heitman J."/>
            <person name="Hesse C."/>
            <person name="Hori C."/>
            <person name="Igarashi K."/>
            <person name="Jurgens J.A."/>
            <person name="Kallen N."/>
            <person name="Kersten P."/>
            <person name="Kohler A."/>
            <person name="Kuees U."/>
            <person name="Kumar T.K.A."/>
            <person name="Kuo A."/>
            <person name="LaButti K."/>
            <person name="Larrondo L.F."/>
            <person name="Lindquist E."/>
            <person name="Ling A."/>
            <person name="Lombard V."/>
            <person name="Lucas S."/>
            <person name="Lundell T."/>
            <person name="Martin R."/>
            <person name="McLaughlin D.J."/>
            <person name="Morgenstern I."/>
            <person name="Morin E."/>
            <person name="Murat C."/>
            <person name="Nagy L.G."/>
            <person name="Nolan M."/>
            <person name="Ohm R.A."/>
            <person name="Patyshakuliyeva A."/>
            <person name="Rokas A."/>
            <person name="Ruiz-Duenas F.J."/>
            <person name="Sabat G."/>
            <person name="Salamov A."/>
            <person name="Samejima M."/>
            <person name="Schmutz J."/>
            <person name="Slot J.C."/>
            <person name="St John F."/>
            <person name="Stenlid J."/>
            <person name="Sun H."/>
            <person name="Sun S."/>
            <person name="Syed K."/>
            <person name="Tsang A."/>
            <person name="Wiebenga A."/>
            <person name="Young D."/>
            <person name="Pisabarro A."/>
            <person name="Eastwood D.C."/>
            <person name="Martin F."/>
            <person name="Cullen D."/>
            <person name="Grigoriev I.V."/>
            <person name="Hibbett D.S."/>
        </authorList>
    </citation>
    <scope>NUCLEOTIDE SEQUENCE [LARGE SCALE GENOMIC DNA]</scope>
    <source>
        <strain evidence="2 3">MD-104</strain>
    </source>
</reference>